<sequence length="563" mass="61973">MNKLAEQFFATLCSDETFWKRKLQDDFNFSGAQTARTSGWKFIYQRLSKPRGGIEEEFSREPKDGRLGLSRRPQTTLRDVPYPIQLQIPNSRIVSLVAGGMSFHALDSEGQIHVWGTLDGTSHALTSDGFSESAKSTNTPLRLQLPSRTRSISCGRIHSSTMDSTNSIWTFMNWGRPFRLSTQRLSSNPDLIPIQVECGWMFSSVLTKSGDVFIWWPFSGRMETLVRDKMTSMDQEGDKQKATNDGVIPCVCWDLALDPYLLPPIPSLPDLSTSDDAKGYKHTQIMQIAGFDNHLIALTNHGHVLMFDSLANEGTAPQGSWQYLPNFSEANRVRVHPTFSKGKIAAPERMKITHISAHYLKFFAYSTGSNSVVLMGDVNSTPESAPTIIPALQNKSVISVVVGDYHYCALTATGKLLTWGAYSRGALGLGDPADIPVGTPGGFPTEEHRQRALDLNLGTPPEVQEPTAVRFDHHRKKPKDRFCIGAAAAGWHTGALVIDLEPNENDEDSDIEVELETSQPALGRGSGHRLPFINHAGGFGLGRGASVFRVGYAGRAMPRGRGL</sequence>
<dbReference type="Pfam" id="PF13540">
    <property type="entry name" value="RCC1_2"/>
    <property type="match status" value="1"/>
</dbReference>
<keyword evidence="3" id="KW-1185">Reference proteome</keyword>
<dbReference type="AlphaFoldDB" id="A0A8H5FVG2"/>
<name>A0A8H5FVG2_9AGAR</name>
<gene>
    <name evidence="2" type="ORF">D9758_007798</name>
</gene>
<comment type="caution">
    <text evidence="2">The sequence shown here is derived from an EMBL/GenBank/DDBJ whole genome shotgun (WGS) entry which is preliminary data.</text>
</comment>
<dbReference type="GO" id="GO:0005737">
    <property type="term" value="C:cytoplasm"/>
    <property type="evidence" value="ECO:0007669"/>
    <property type="project" value="TreeGrafter"/>
</dbReference>
<accession>A0A8H5FVG2</accession>
<dbReference type="EMBL" id="JAACJM010000076">
    <property type="protein sequence ID" value="KAF5350218.1"/>
    <property type="molecule type" value="Genomic_DNA"/>
</dbReference>
<organism evidence="2 3">
    <name type="scientific">Tetrapyrgos nigripes</name>
    <dbReference type="NCBI Taxonomy" id="182062"/>
    <lineage>
        <taxon>Eukaryota</taxon>
        <taxon>Fungi</taxon>
        <taxon>Dikarya</taxon>
        <taxon>Basidiomycota</taxon>
        <taxon>Agaricomycotina</taxon>
        <taxon>Agaricomycetes</taxon>
        <taxon>Agaricomycetidae</taxon>
        <taxon>Agaricales</taxon>
        <taxon>Marasmiineae</taxon>
        <taxon>Marasmiaceae</taxon>
        <taxon>Tetrapyrgos</taxon>
    </lineage>
</organism>
<dbReference type="SUPFAM" id="SSF50985">
    <property type="entry name" value="RCC1/BLIP-II"/>
    <property type="match status" value="1"/>
</dbReference>
<evidence type="ECO:0000313" key="3">
    <source>
        <dbReference type="Proteomes" id="UP000559256"/>
    </source>
</evidence>
<dbReference type="PANTHER" id="PTHR45982">
    <property type="entry name" value="REGULATOR OF CHROMOSOME CONDENSATION"/>
    <property type="match status" value="1"/>
</dbReference>
<reference evidence="2 3" key="1">
    <citation type="journal article" date="2020" name="ISME J.">
        <title>Uncovering the hidden diversity of litter-decomposition mechanisms in mushroom-forming fungi.</title>
        <authorList>
            <person name="Floudas D."/>
            <person name="Bentzer J."/>
            <person name="Ahren D."/>
            <person name="Johansson T."/>
            <person name="Persson P."/>
            <person name="Tunlid A."/>
        </authorList>
    </citation>
    <scope>NUCLEOTIDE SEQUENCE [LARGE SCALE GENOMIC DNA]</scope>
    <source>
        <strain evidence="2 3">CBS 291.85</strain>
    </source>
</reference>
<dbReference type="InterPro" id="IPR051553">
    <property type="entry name" value="Ran_GTPase-activating"/>
</dbReference>
<evidence type="ECO:0000313" key="2">
    <source>
        <dbReference type="EMBL" id="KAF5350218.1"/>
    </source>
</evidence>
<dbReference type="OrthoDB" id="61110at2759"/>
<evidence type="ECO:0000256" key="1">
    <source>
        <dbReference type="PROSITE-ProRule" id="PRU00235"/>
    </source>
</evidence>
<dbReference type="PANTHER" id="PTHR45982:SF3">
    <property type="entry name" value="F-BOX PROTEIN POF9"/>
    <property type="match status" value="1"/>
</dbReference>
<dbReference type="Gene3D" id="2.130.10.30">
    <property type="entry name" value="Regulator of chromosome condensation 1/beta-lactamase-inhibitor protein II"/>
    <property type="match status" value="2"/>
</dbReference>
<proteinExistence type="predicted"/>
<feature type="repeat" description="RCC1" evidence="1">
    <location>
        <begin position="360"/>
        <end position="413"/>
    </location>
</feature>
<dbReference type="GO" id="GO:0005085">
    <property type="term" value="F:guanyl-nucleotide exchange factor activity"/>
    <property type="evidence" value="ECO:0007669"/>
    <property type="project" value="TreeGrafter"/>
</dbReference>
<protein>
    <submittedName>
        <fullName evidence="2">Uncharacterized protein</fullName>
    </submittedName>
</protein>
<dbReference type="InterPro" id="IPR000408">
    <property type="entry name" value="Reg_chr_condens"/>
</dbReference>
<dbReference type="Proteomes" id="UP000559256">
    <property type="component" value="Unassembled WGS sequence"/>
</dbReference>
<dbReference type="InterPro" id="IPR009091">
    <property type="entry name" value="RCC1/BLIP-II"/>
</dbReference>
<dbReference type="PROSITE" id="PS50012">
    <property type="entry name" value="RCC1_3"/>
    <property type="match status" value="1"/>
</dbReference>